<dbReference type="EMBL" id="CM037614">
    <property type="protein sequence ID" value="KAH8018137.1"/>
    <property type="molecule type" value="Genomic_DNA"/>
</dbReference>
<reference evidence="1" key="1">
    <citation type="submission" date="2021-08" db="EMBL/GenBank/DDBJ databases">
        <title>The first chromosome-level gecko genome reveals the dynamic sex chromosomes of Neotropical dwarf geckos (Sphaerodactylidae: Sphaerodactylus).</title>
        <authorList>
            <person name="Pinto B.J."/>
            <person name="Keating S.E."/>
            <person name="Gamble T."/>
        </authorList>
    </citation>
    <scope>NUCLEOTIDE SEQUENCE</scope>
    <source>
        <strain evidence="1">TG3544</strain>
    </source>
</reference>
<organism evidence="1 2">
    <name type="scientific">Sphaerodactylus townsendi</name>
    <dbReference type="NCBI Taxonomy" id="933632"/>
    <lineage>
        <taxon>Eukaryota</taxon>
        <taxon>Metazoa</taxon>
        <taxon>Chordata</taxon>
        <taxon>Craniata</taxon>
        <taxon>Vertebrata</taxon>
        <taxon>Euteleostomi</taxon>
        <taxon>Lepidosauria</taxon>
        <taxon>Squamata</taxon>
        <taxon>Bifurcata</taxon>
        <taxon>Gekkota</taxon>
        <taxon>Sphaerodactylidae</taxon>
        <taxon>Sphaerodactylus</taxon>
    </lineage>
</organism>
<evidence type="ECO:0000313" key="2">
    <source>
        <dbReference type="Proteomes" id="UP000827872"/>
    </source>
</evidence>
<name>A0ACB8GF35_9SAUR</name>
<gene>
    <name evidence="1" type="ORF">K3G42_033715</name>
</gene>
<evidence type="ECO:0000313" key="1">
    <source>
        <dbReference type="EMBL" id="KAH8018137.1"/>
    </source>
</evidence>
<sequence length="164" mass="17166">MGDFFRWLGQTVGVEIAGVAGRFMGQGLRREANNWEDEVVASEVEWAKAPATPVGWEPSLEKEALQVGAQVLAELGLKVLALVGPSQVVLVLEELELVGPGDLHLLVEGPDQGGLALDEPGQGPLAGAPYPAPDDAGPGGTRLSRLARPPVMSGAYAKPQLPMQ</sequence>
<accession>A0ACB8GF35</accession>
<keyword evidence="2" id="KW-1185">Reference proteome</keyword>
<comment type="caution">
    <text evidence="1">The sequence shown here is derived from an EMBL/GenBank/DDBJ whole genome shotgun (WGS) entry which is preliminary data.</text>
</comment>
<proteinExistence type="predicted"/>
<dbReference type="Proteomes" id="UP000827872">
    <property type="component" value="Linkage Group LG01"/>
</dbReference>
<protein>
    <submittedName>
        <fullName evidence="1">Uncharacterized protein</fullName>
    </submittedName>
</protein>